<accession>A0A226EWP5</accession>
<dbReference type="GO" id="GO:0016579">
    <property type="term" value="P:protein deubiquitination"/>
    <property type="evidence" value="ECO:0007669"/>
    <property type="project" value="InterPro"/>
</dbReference>
<keyword evidence="5" id="KW-0378">Hydrolase</keyword>
<dbReference type="EC" id="3.4.19.12" evidence="2"/>
<evidence type="ECO:0000256" key="6">
    <source>
        <dbReference type="SAM" id="MobiDB-lite"/>
    </source>
</evidence>
<feature type="compositionally biased region" description="Basic and acidic residues" evidence="6">
    <location>
        <begin position="46"/>
        <end position="59"/>
    </location>
</feature>
<feature type="region of interest" description="Disordered" evidence="6">
    <location>
        <begin position="1"/>
        <end position="146"/>
    </location>
</feature>
<gene>
    <name evidence="8" type="ORF">Fcan01_02728</name>
</gene>
<dbReference type="GO" id="GO:0006508">
    <property type="term" value="P:proteolysis"/>
    <property type="evidence" value="ECO:0007669"/>
    <property type="project" value="UniProtKB-KW"/>
</dbReference>
<dbReference type="OrthoDB" id="10063692at2759"/>
<evidence type="ECO:0000256" key="5">
    <source>
        <dbReference type="ARBA" id="ARBA00022801"/>
    </source>
</evidence>
<evidence type="ECO:0000256" key="4">
    <source>
        <dbReference type="ARBA" id="ARBA00022786"/>
    </source>
</evidence>
<evidence type="ECO:0000256" key="2">
    <source>
        <dbReference type="ARBA" id="ARBA00012759"/>
    </source>
</evidence>
<keyword evidence="9" id="KW-1185">Reference proteome</keyword>
<feature type="compositionally biased region" description="Acidic residues" evidence="6">
    <location>
        <begin position="626"/>
        <end position="644"/>
    </location>
</feature>
<dbReference type="EMBL" id="LNIX01000001">
    <property type="protein sequence ID" value="OXA61598.1"/>
    <property type="molecule type" value="Genomic_DNA"/>
</dbReference>
<comment type="catalytic activity">
    <reaction evidence="1">
        <text>Thiol-dependent hydrolysis of ester, thioester, amide, peptide and isopeptide bonds formed by the C-terminal Gly of ubiquitin (a 76-residue protein attached to proteins as an intracellular targeting signal).</text>
        <dbReference type="EC" id="3.4.19.12"/>
    </reaction>
</comment>
<feature type="domain" description="Josephin" evidence="7">
    <location>
        <begin position="675"/>
        <end position="781"/>
    </location>
</feature>
<feature type="region of interest" description="Disordered" evidence="6">
    <location>
        <begin position="626"/>
        <end position="654"/>
    </location>
</feature>
<proteinExistence type="predicted"/>
<dbReference type="AlphaFoldDB" id="A0A226EWP5"/>
<keyword evidence="3" id="KW-0645">Protease</keyword>
<name>A0A226EWP5_FOLCA</name>
<feature type="compositionally biased region" description="Basic residues" evidence="6">
    <location>
        <begin position="60"/>
        <end position="73"/>
    </location>
</feature>
<protein>
    <recommendedName>
        <fullName evidence="2">ubiquitinyl hydrolase 1</fullName>
        <ecNumber evidence="2">3.4.19.12</ecNumber>
    </recommendedName>
</protein>
<feature type="compositionally biased region" description="Low complexity" evidence="6">
    <location>
        <begin position="74"/>
        <end position="83"/>
    </location>
</feature>
<dbReference type="Pfam" id="PF02099">
    <property type="entry name" value="Josephin"/>
    <property type="match status" value="1"/>
</dbReference>
<dbReference type="InterPro" id="IPR006155">
    <property type="entry name" value="Josephin"/>
</dbReference>
<reference evidence="8 9" key="1">
    <citation type="submission" date="2015-12" db="EMBL/GenBank/DDBJ databases">
        <title>The genome of Folsomia candida.</title>
        <authorList>
            <person name="Faddeeva A."/>
            <person name="Derks M.F."/>
            <person name="Anvar Y."/>
            <person name="Smit S."/>
            <person name="Van Straalen N."/>
            <person name="Roelofs D."/>
        </authorList>
    </citation>
    <scope>NUCLEOTIDE SEQUENCE [LARGE SCALE GENOMIC DNA]</scope>
    <source>
        <strain evidence="8 9">VU population</strain>
        <tissue evidence="8">Whole body</tissue>
    </source>
</reference>
<comment type="caution">
    <text evidence="8">The sequence shown here is derived from an EMBL/GenBank/DDBJ whole genome shotgun (WGS) entry which is preliminary data.</text>
</comment>
<evidence type="ECO:0000256" key="3">
    <source>
        <dbReference type="ARBA" id="ARBA00022670"/>
    </source>
</evidence>
<evidence type="ECO:0000259" key="7">
    <source>
        <dbReference type="Pfam" id="PF02099"/>
    </source>
</evidence>
<evidence type="ECO:0000313" key="9">
    <source>
        <dbReference type="Proteomes" id="UP000198287"/>
    </source>
</evidence>
<dbReference type="Gene3D" id="3.90.70.40">
    <property type="match status" value="1"/>
</dbReference>
<sequence>MSRLPSPPPSEEESEKVGETLTDDDDPVQSTSRRTKRSRRVIQTDSSEKSNLDDSDFQKVRKKKLRKKKKTVQKKIVSSSSSSDCDFADVDDNSLPTRRVTRSAAVASNPIDLPESPYSGLKMSATTKSAKKKQTNPSKGESPERKTIRYRTHKRDLKFSHATKKGTRMYWNVNAPSSAARSEKGWWNNMKLTYGMIPPEMAPRSPSPVLSPDSETENEIEVDGHRYEVKKQGMSTRKVRGKYRRMYVTKGSNEIIPRTKEGLICIMRSSWQAGTRTRNRQRITNLAPEDISYINVNGSSYELRYDHEESERSGMDLFRYKNSRICYSKSGWIKHIAESQRWNAQVPEMVREWLTHQTRPIPRTVLWRITPFRINPPRIHLNSVDALADEEADEELNEHFKNLDKARDGRTGTRRRYVYFVVIIPEELLLHIKSDSTELGHEIYNFLRDHEDDETISVQLYVGRNGRRPKPSTYIFNSEMRSSIRRELNTKKCRAFLLHTEEVNYPTRKAARVGIAELEAAAIAYLSWINPRNHTTQNSQVGKLKYCRANRHAEMDIFMDSNPQIRRHIRAMASTTSRRPFHFLQDPSVPCPTDHSYPGQPFSAMIHPDPNLITEVILDKMDEEKSDTDLDDVFDDEEEVEDTSIPDKSTSPAVPTPTMWANLFPSYLPFQQQNQNHNSCGINAVNNFTLRGPLYAMEFFQEIVANLEEEERRRVNTGELDQGAYGNKDGDYNVTVLEQALLYAQYQVSRRAADFDLDISLGFIYNPGNHWIAVRRVQGQWVTPY</sequence>
<evidence type="ECO:0000313" key="8">
    <source>
        <dbReference type="EMBL" id="OXA61598.1"/>
    </source>
</evidence>
<keyword evidence="4" id="KW-0833">Ubl conjugation pathway</keyword>
<evidence type="ECO:0000256" key="1">
    <source>
        <dbReference type="ARBA" id="ARBA00000707"/>
    </source>
</evidence>
<dbReference type="Proteomes" id="UP000198287">
    <property type="component" value="Unassembled WGS sequence"/>
</dbReference>
<dbReference type="GO" id="GO:0004843">
    <property type="term" value="F:cysteine-type deubiquitinase activity"/>
    <property type="evidence" value="ECO:0007669"/>
    <property type="project" value="UniProtKB-EC"/>
</dbReference>
<organism evidence="8 9">
    <name type="scientific">Folsomia candida</name>
    <name type="common">Springtail</name>
    <dbReference type="NCBI Taxonomy" id="158441"/>
    <lineage>
        <taxon>Eukaryota</taxon>
        <taxon>Metazoa</taxon>
        <taxon>Ecdysozoa</taxon>
        <taxon>Arthropoda</taxon>
        <taxon>Hexapoda</taxon>
        <taxon>Collembola</taxon>
        <taxon>Entomobryomorpha</taxon>
        <taxon>Isotomoidea</taxon>
        <taxon>Isotomidae</taxon>
        <taxon>Proisotominae</taxon>
        <taxon>Folsomia</taxon>
    </lineage>
</organism>